<dbReference type="EMBL" id="PVNS01000014">
    <property type="protein sequence ID" value="PRO64561.1"/>
    <property type="molecule type" value="Genomic_DNA"/>
</dbReference>
<proteinExistence type="predicted"/>
<evidence type="ECO:0000313" key="2">
    <source>
        <dbReference type="Proteomes" id="UP000243650"/>
    </source>
</evidence>
<evidence type="ECO:0000313" key="1">
    <source>
        <dbReference type="EMBL" id="PRO64561.1"/>
    </source>
</evidence>
<reference evidence="1 2" key="1">
    <citation type="submission" date="2018-03" db="EMBL/GenBank/DDBJ databases">
        <title>Bacillus urumqiensis sp. nov., a moderately haloalkaliphilic bacterium isolated from a salt lake.</title>
        <authorList>
            <person name="Zhao B."/>
            <person name="Liao Z."/>
        </authorList>
    </citation>
    <scope>NUCLEOTIDE SEQUENCE [LARGE SCALE GENOMIC DNA]</scope>
    <source>
        <strain evidence="1 2">BZ-SZ-XJ18</strain>
    </source>
</reference>
<comment type="caution">
    <text evidence="1">The sequence shown here is derived from an EMBL/GenBank/DDBJ whole genome shotgun (WGS) entry which is preliminary data.</text>
</comment>
<organism evidence="1 2">
    <name type="scientific">Alkalicoccus urumqiensis</name>
    <name type="common">Bacillus urumqiensis</name>
    <dbReference type="NCBI Taxonomy" id="1548213"/>
    <lineage>
        <taxon>Bacteria</taxon>
        <taxon>Bacillati</taxon>
        <taxon>Bacillota</taxon>
        <taxon>Bacilli</taxon>
        <taxon>Bacillales</taxon>
        <taxon>Bacillaceae</taxon>
        <taxon>Alkalicoccus</taxon>
    </lineage>
</organism>
<name>A0A2P6ME53_ALKUR</name>
<gene>
    <name evidence="1" type="ORF">C6I21_13765</name>
</gene>
<keyword evidence="2" id="KW-1185">Reference proteome</keyword>
<protein>
    <submittedName>
        <fullName evidence="1">Uncharacterized protein</fullName>
    </submittedName>
</protein>
<dbReference type="Proteomes" id="UP000243650">
    <property type="component" value="Unassembled WGS sequence"/>
</dbReference>
<accession>A0A2P6ME53</accession>
<dbReference type="AlphaFoldDB" id="A0A2P6ME53"/>
<sequence length="102" mass="12309">MRRMPKNQLAKHYLNRWGYFDSHMEGLEPMELEKMKLLYRALSALPPEAQDLLEQKYRLPVPEGKKSNRLTDQEAAEKLGWTVEEYAEKRIEAEKRFREWLE</sequence>